<keyword evidence="3" id="KW-1185">Reference proteome</keyword>
<evidence type="ECO:0000259" key="1">
    <source>
        <dbReference type="PROSITE" id="PS50042"/>
    </source>
</evidence>
<dbReference type="InterPro" id="IPR014710">
    <property type="entry name" value="RmlC-like_jellyroll"/>
</dbReference>
<name>A0A4R8DT55_9BACT</name>
<reference evidence="2 3" key="1">
    <citation type="submission" date="2019-03" db="EMBL/GenBank/DDBJ databases">
        <title>Genomic Encyclopedia of Type Strains, Phase IV (KMG-IV): sequencing the most valuable type-strain genomes for metagenomic binning, comparative biology and taxonomic classification.</title>
        <authorList>
            <person name="Goeker M."/>
        </authorList>
    </citation>
    <scope>NUCLEOTIDE SEQUENCE [LARGE SCALE GENOMIC DNA]</scope>
    <source>
        <strain evidence="2 3">DSM 100059</strain>
    </source>
</reference>
<evidence type="ECO:0000313" key="3">
    <source>
        <dbReference type="Proteomes" id="UP000294498"/>
    </source>
</evidence>
<evidence type="ECO:0000313" key="2">
    <source>
        <dbReference type="EMBL" id="TDX01472.1"/>
    </source>
</evidence>
<proteinExistence type="predicted"/>
<dbReference type="EMBL" id="SODV01000001">
    <property type="protein sequence ID" value="TDX01472.1"/>
    <property type="molecule type" value="Genomic_DNA"/>
</dbReference>
<comment type="caution">
    <text evidence="2">The sequence shown here is derived from an EMBL/GenBank/DDBJ whole genome shotgun (WGS) entry which is preliminary data.</text>
</comment>
<organism evidence="2 3">
    <name type="scientific">Dinghuibacter silviterrae</name>
    <dbReference type="NCBI Taxonomy" id="1539049"/>
    <lineage>
        <taxon>Bacteria</taxon>
        <taxon>Pseudomonadati</taxon>
        <taxon>Bacteroidota</taxon>
        <taxon>Chitinophagia</taxon>
        <taxon>Chitinophagales</taxon>
        <taxon>Chitinophagaceae</taxon>
        <taxon>Dinghuibacter</taxon>
    </lineage>
</organism>
<accession>A0A4R8DT55</accession>
<dbReference type="AlphaFoldDB" id="A0A4R8DT55"/>
<dbReference type="PROSITE" id="PS50042">
    <property type="entry name" value="CNMP_BINDING_3"/>
    <property type="match status" value="1"/>
</dbReference>
<dbReference type="OrthoDB" id="680421at2"/>
<dbReference type="InterPro" id="IPR000595">
    <property type="entry name" value="cNMP-bd_dom"/>
</dbReference>
<dbReference type="Pfam" id="PF00027">
    <property type="entry name" value="cNMP_binding"/>
    <property type="match status" value="1"/>
</dbReference>
<dbReference type="Proteomes" id="UP000294498">
    <property type="component" value="Unassembled WGS sequence"/>
</dbReference>
<dbReference type="Gene3D" id="2.60.120.10">
    <property type="entry name" value="Jelly Rolls"/>
    <property type="match status" value="1"/>
</dbReference>
<protein>
    <submittedName>
        <fullName evidence="2">CRP-like cAMP-binding protein</fullName>
    </submittedName>
</protein>
<sequence length="195" mass="22717">MTSDFLGYLNDIAPLSTECKAYLQTEARVKTIHKGDYLLREGEICNKLGFLQYGCLKSSIMDGDKEKVVWFWTTGDISTSTKSFFEQTPSKNFIRALEDTQFLYLTHETLQYVYIKYPESNFVARLILEKYYVREVERAELLQSQTAIDKYQYLIANHPDLLNIVPDKDIASYIGISPYRLSHLRSQLRSRKPKT</sequence>
<dbReference type="SUPFAM" id="SSF51206">
    <property type="entry name" value="cAMP-binding domain-like"/>
    <property type="match status" value="1"/>
</dbReference>
<feature type="domain" description="Cyclic nucleotide-binding" evidence="1">
    <location>
        <begin position="30"/>
        <end position="113"/>
    </location>
</feature>
<dbReference type="RefSeq" id="WP_133994031.1">
    <property type="nucleotide sequence ID" value="NZ_SODV01000001.1"/>
</dbReference>
<gene>
    <name evidence="2" type="ORF">EDB95_2508</name>
</gene>
<dbReference type="InterPro" id="IPR018490">
    <property type="entry name" value="cNMP-bd_dom_sf"/>
</dbReference>
<dbReference type="CDD" id="cd00038">
    <property type="entry name" value="CAP_ED"/>
    <property type="match status" value="1"/>
</dbReference>